<keyword evidence="4" id="KW-1185">Reference proteome</keyword>
<accession>A0A8T9BQ79</accession>
<gene>
    <name evidence="3" type="ORF">LARI1_G001841</name>
</gene>
<dbReference type="AlphaFoldDB" id="A0A8T9BQ79"/>
<evidence type="ECO:0000313" key="4">
    <source>
        <dbReference type="Proteomes" id="UP000469559"/>
    </source>
</evidence>
<dbReference type="Pfam" id="PF00651">
    <property type="entry name" value="BTB"/>
    <property type="match status" value="1"/>
</dbReference>
<feature type="compositionally biased region" description="Low complexity" evidence="1">
    <location>
        <begin position="93"/>
        <end position="123"/>
    </location>
</feature>
<evidence type="ECO:0000256" key="1">
    <source>
        <dbReference type="SAM" id="MobiDB-lite"/>
    </source>
</evidence>
<dbReference type="CDD" id="cd18186">
    <property type="entry name" value="BTB_POZ_ZBTB_KLHL-like"/>
    <property type="match status" value="1"/>
</dbReference>
<dbReference type="PROSITE" id="PS50097">
    <property type="entry name" value="BTB"/>
    <property type="match status" value="1"/>
</dbReference>
<dbReference type="InterPro" id="IPR011333">
    <property type="entry name" value="SKP1/BTB/POZ_sf"/>
</dbReference>
<comment type="caution">
    <text evidence="3">The sequence shown here is derived from an EMBL/GenBank/DDBJ whole genome shotgun (WGS) entry which is preliminary data.</text>
</comment>
<dbReference type="SUPFAM" id="SSF54695">
    <property type="entry name" value="POZ domain"/>
    <property type="match status" value="1"/>
</dbReference>
<evidence type="ECO:0000259" key="2">
    <source>
        <dbReference type="PROSITE" id="PS50097"/>
    </source>
</evidence>
<feature type="region of interest" description="Disordered" evidence="1">
    <location>
        <begin position="88"/>
        <end position="123"/>
    </location>
</feature>
<dbReference type="Proteomes" id="UP000469559">
    <property type="component" value="Unassembled WGS sequence"/>
</dbReference>
<feature type="domain" description="BTB" evidence="2">
    <location>
        <begin position="24"/>
        <end position="91"/>
    </location>
</feature>
<dbReference type="EMBL" id="QGMF01000054">
    <property type="protein sequence ID" value="TVY20479.1"/>
    <property type="molecule type" value="Genomic_DNA"/>
</dbReference>
<dbReference type="Gene3D" id="3.30.710.10">
    <property type="entry name" value="Potassium Channel Kv1.1, Chain A"/>
    <property type="match status" value="1"/>
</dbReference>
<organism evidence="3 4">
    <name type="scientific">Lachnellula arida</name>
    <dbReference type="NCBI Taxonomy" id="1316785"/>
    <lineage>
        <taxon>Eukaryota</taxon>
        <taxon>Fungi</taxon>
        <taxon>Dikarya</taxon>
        <taxon>Ascomycota</taxon>
        <taxon>Pezizomycotina</taxon>
        <taxon>Leotiomycetes</taxon>
        <taxon>Helotiales</taxon>
        <taxon>Lachnaceae</taxon>
        <taxon>Lachnellula</taxon>
    </lineage>
</organism>
<name>A0A8T9BQ79_9HELO</name>
<reference evidence="3 4" key="1">
    <citation type="submission" date="2018-05" db="EMBL/GenBank/DDBJ databases">
        <title>Whole genome sequencing for identification of molecular markers to develop diagnostic detection tools for the regulated plant pathogen Lachnellula willkommii.</title>
        <authorList>
            <person name="Giroux E."/>
            <person name="Bilodeau G."/>
        </authorList>
    </citation>
    <scope>NUCLEOTIDE SEQUENCE [LARGE SCALE GENOMIC DNA]</scope>
    <source>
        <strain evidence="3 4">CBS 203.66</strain>
    </source>
</reference>
<sequence length="259" mass="28187">MATPGTPDQRPSVTASMYSSGKHSDMTIICQGKTFKVHQCIVCLQSKPLAAAMNGKFKEGISKEINLEDDQPEIVEKMLSYMYTSDYSDGRNSTTSTKATSTTTPSRPVSSKHSTAASTSKAASSNAPLTNAQVFVIADKYDIQGLKALAKKKYEEVIAESWNCASFIASLKLLYEETLESGRALRDVAAKVAGQHAKELADRGEFAALCQEHGSISFDILKSSLTMTGPQCISCKRFGPIRQSIGNVWVCDCEFTNYY</sequence>
<dbReference type="InterPro" id="IPR000210">
    <property type="entry name" value="BTB/POZ_dom"/>
</dbReference>
<dbReference type="OrthoDB" id="6359816at2759"/>
<protein>
    <recommendedName>
        <fullName evidence="2">BTB domain-containing protein</fullName>
    </recommendedName>
</protein>
<dbReference type="SMART" id="SM00225">
    <property type="entry name" value="BTB"/>
    <property type="match status" value="1"/>
</dbReference>
<dbReference type="PANTHER" id="PTHR47843:SF5">
    <property type="entry name" value="BTB_POZ DOMAIN PROTEIN"/>
    <property type="match status" value="1"/>
</dbReference>
<evidence type="ECO:0000313" key="3">
    <source>
        <dbReference type="EMBL" id="TVY20479.1"/>
    </source>
</evidence>
<proteinExistence type="predicted"/>
<dbReference type="PANTHER" id="PTHR47843">
    <property type="entry name" value="BTB DOMAIN-CONTAINING PROTEIN-RELATED"/>
    <property type="match status" value="1"/>
</dbReference>